<dbReference type="GO" id="GO:0008420">
    <property type="term" value="F:RNA polymerase II CTD heptapeptide repeat phosphatase activity"/>
    <property type="evidence" value="ECO:0007669"/>
    <property type="project" value="UniProtKB-UniRule"/>
</dbReference>
<dbReference type="GO" id="GO:0005737">
    <property type="term" value="C:cytoplasm"/>
    <property type="evidence" value="ECO:0007669"/>
    <property type="project" value="TreeGrafter"/>
</dbReference>
<dbReference type="AlphaFoldDB" id="A0A8S9WXL4"/>
<evidence type="ECO:0000313" key="15">
    <source>
        <dbReference type="EMBL" id="KAF6200546.1"/>
    </source>
</evidence>
<keyword evidence="8 12" id="KW-0539">Nucleus</keyword>
<evidence type="ECO:0000256" key="1">
    <source>
        <dbReference type="ARBA" id="ARBA00004123"/>
    </source>
</evidence>
<evidence type="ECO:0000256" key="12">
    <source>
        <dbReference type="RuleBase" id="RU367080"/>
    </source>
</evidence>
<keyword evidence="7 12" id="KW-0904">Protein phosphatase</keyword>
<dbReference type="Gene3D" id="1.25.40.820">
    <property type="match status" value="1"/>
</dbReference>
<comment type="function">
    <text evidence="12">Putative RNA polymerase II subunit B1 C-terminal domain (CTD) phosphatase involved in RNA polymerase II transcription regulation.</text>
</comment>
<comment type="subcellular location">
    <subcellularLocation>
        <location evidence="1 12">Nucleus</location>
    </subcellularLocation>
</comment>
<feature type="coiled-coil region" evidence="13">
    <location>
        <begin position="179"/>
        <end position="224"/>
    </location>
</feature>
<dbReference type="Pfam" id="PF04181">
    <property type="entry name" value="RPAP2_Rtr1"/>
    <property type="match status" value="1"/>
</dbReference>
<evidence type="ECO:0000256" key="6">
    <source>
        <dbReference type="ARBA" id="ARBA00022833"/>
    </source>
</evidence>
<evidence type="ECO:0000313" key="16">
    <source>
        <dbReference type="Proteomes" id="UP000466442"/>
    </source>
</evidence>
<reference evidence="15" key="1">
    <citation type="journal article" date="2021" name="Mol. Ecol. Resour.">
        <title>Apolygus lucorum genome provides insights into omnivorousness and mesophyll feeding.</title>
        <authorList>
            <person name="Liu Y."/>
            <person name="Liu H."/>
            <person name="Wang H."/>
            <person name="Huang T."/>
            <person name="Liu B."/>
            <person name="Yang B."/>
            <person name="Yin L."/>
            <person name="Li B."/>
            <person name="Zhang Y."/>
            <person name="Zhang S."/>
            <person name="Jiang F."/>
            <person name="Zhang X."/>
            <person name="Ren Y."/>
            <person name="Wang B."/>
            <person name="Wang S."/>
            <person name="Lu Y."/>
            <person name="Wu K."/>
            <person name="Fan W."/>
            <person name="Wang G."/>
        </authorList>
    </citation>
    <scope>NUCLEOTIDE SEQUENCE</scope>
    <source>
        <strain evidence="15">12Hb</strain>
    </source>
</reference>
<evidence type="ECO:0000256" key="13">
    <source>
        <dbReference type="SAM" id="Coils"/>
    </source>
</evidence>
<comment type="catalytic activity">
    <reaction evidence="9 12">
        <text>O-phospho-L-seryl-[protein] + H2O = L-seryl-[protein] + phosphate</text>
        <dbReference type="Rhea" id="RHEA:20629"/>
        <dbReference type="Rhea" id="RHEA-COMP:9863"/>
        <dbReference type="Rhea" id="RHEA-COMP:11604"/>
        <dbReference type="ChEBI" id="CHEBI:15377"/>
        <dbReference type="ChEBI" id="CHEBI:29999"/>
        <dbReference type="ChEBI" id="CHEBI:43474"/>
        <dbReference type="ChEBI" id="CHEBI:83421"/>
        <dbReference type="EC" id="3.1.3.16"/>
    </reaction>
</comment>
<evidence type="ECO:0000256" key="3">
    <source>
        <dbReference type="ARBA" id="ARBA00022723"/>
    </source>
</evidence>
<comment type="similarity">
    <text evidence="2 11 12">Belongs to the RPAP2 family.</text>
</comment>
<gene>
    <name evidence="15" type="ORF">GE061_004989</name>
</gene>
<dbReference type="InterPro" id="IPR039693">
    <property type="entry name" value="Rtr1/RPAP2"/>
</dbReference>
<dbReference type="EMBL" id="WIXP02000013">
    <property type="protein sequence ID" value="KAF6200546.1"/>
    <property type="molecule type" value="Genomic_DNA"/>
</dbReference>
<dbReference type="OrthoDB" id="2590500at2759"/>
<evidence type="ECO:0000256" key="10">
    <source>
        <dbReference type="ARBA" id="ARBA00048336"/>
    </source>
</evidence>
<dbReference type="EC" id="3.1.3.16" evidence="12"/>
<evidence type="ECO:0000256" key="11">
    <source>
        <dbReference type="PROSITE-ProRule" id="PRU00812"/>
    </source>
</evidence>
<keyword evidence="5 12" id="KW-0378">Hydrolase</keyword>
<dbReference type="PROSITE" id="PS51479">
    <property type="entry name" value="ZF_RTR1"/>
    <property type="match status" value="1"/>
</dbReference>
<dbReference type="PANTHER" id="PTHR14732">
    <property type="entry name" value="RNA POLYMERASE II SUBUNIT B1 CTD PHOSPHATASE RPAP2-RELATED"/>
    <property type="match status" value="1"/>
</dbReference>
<accession>A0A8S9WXL4</accession>
<keyword evidence="3 12" id="KW-0479">Metal-binding</keyword>
<dbReference type="InterPro" id="IPR007308">
    <property type="entry name" value="Rtr1/RPAP2_dom"/>
</dbReference>
<evidence type="ECO:0000259" key="14">
    <source>
        <dbReference type="PROSITE" id="PS51479"/>
    </source>
</evidence>
<evidence type="ECO:0000256" key="8">
    <source>
        <dbReference type="ARBA" id="ARBA00023242"/>
    </source>
</evidence>
<sequence length="331" mass="37829">MDSSSSKKKKKVIDAKKRMQNMTKEQIKAAIEKKKECNARAMTIVERLIEPQVEEFWLVENLIHINQSHFQDAVEERAITKCCGYPLCDSLLRNVPNKQFHISTKQNKVFDITDRKNYCSNLCYKAGVFLKDQLFTSPLWLRDCEDRVSYKLYSSAPISGITGQEIDLGVTSPVKLETVDPIETKVAEAEKNKKNLENVGDCDETEEEDEFEDAKEDLDGISDKMKTATIDCVEDEFFLSRSAFDRDETAAHAPSKPLPDYDQLKRESKELELKVRSFFKGDIVKVGFSVGEGEEGKTKDYDDNPSVLPLVDRHAIKATRRRIVLDKLNRT</sequence>
<dbReference type="PANTHER" id="PTHR14732:SF0">
    <property type="entry name" value="RNA POLYMERASE II SUBUNIT B1 CTD PHOSPHATASE RPAP2-RELATED"/>
    <property type="match status" value="1"/>
</dbReference>
<dbReference type="Proteomes" id="UP000466442">
    <property type="component" value="Unassembled WGS sequence"/>
</dbReference>
<proteinExistence type="inferred from homology"/>
<organism evidence="15 16">
    <name type="scientific">Apolygus lucorum</name>
    <name type="common">Small green plant bug</name>
    <name type="synonym">Lygocoris lucorum</name>
    <dbReference type="NCBI Taxonomy" id="248454"/>
    <lineage>
        <taxon>Eukaryota</taxon>
        <taxon>Metazoa</taxon>
        <taxon>Ecdysozoa</taxon>
        <taxon>Arthropoda</taxon>
        <taxon>Hexapoda</taxon>
        <taxon>Insecta</taxon>
        <taxon>Pterygota</taxon>
        <taxon>Neoptera</taxon>
        <taxon>Paraneoptera</taxon>
        <taxon>Hemiptera</taxon>
        <taxon>Heteroptera</taxon>
        <taxon>Panheteroptera</taxon>
        <taxon>Cimicomorpha</taxon>
        <taxon>Miridae</taxon>
        <taxon>Mirini</taxon>
        <taxon>Apolygus</taxon>
    </lineage>
</organism>
<comment type="catalytic activity">
    <reaction evidence="10 12">
        <text>O-phospho-L-threonyl-[protein] + H2O = L-threonyl-[protein] + phosphate</text>
        <dbReference type="Rhea" id="RHEA:47004"/>
        <dbReference type="Rhea" id="RHEA-COMP:11060"/>
        <dbReference type="Rhea" id="RHEA-COMP:11605"/>
        <dbReference type="ChEBI" id="CHEBI:15377"/>
        <dbReference type="ChEBI" id="CHEBI:30013"/>
        <dbReference type="ChEBI" id="CHEBI:43474"/>
        <dbReference type="ChEBI" id="CHEBI:61977"/>
        <dbReference type="EC" id="3.1.3.16"/>
    </reaction>
</comment>
<evidence type="ECO:0000256" key="9">
    <source>
        <dbReference type="ARBA" id="ARBA00047761"/>
    </source>
</evidence>
<name>A0A8S9WXL4_APOLU</name>
<keyword evidence="6 12" id="KW-0862">Zinc</keyword>
<keyword evidence="13" id="KW-0175">Coiled coil</keyword>
<dbReference type="GO" id="GO:0008270">
    <property type="term" value="F:zinc ion binding"/>
    <property type="evidence" value="ECO:0007669"/>
    <property type="project" value="UniProtKB-KW"/>
</dbReference>
<feature type="domain" description="RTR1-type" evidence="14">
    <location>
        <begin position="60"/>
        <end position="143"/>
    </location>
</feature>
<evidence type="ECO:0000256" key="4">
    <source>
        <dbReference type="ARBA" id="ARBA00022771"/>
    </source>
</evidence>
<dbReference type="GO" id="GO:0043175">
    <property type="term" value="F:RNA polymerase core enzyme binding"/>
    <property type="evidence" value="ECO:0007669"/>
    <property type="project" value="UniProtKB-UniRule"/>
</dbReference>
<keyword evidence="4 12" id="KW-0863">Zinc-finger</keyword>
<evidence type="ECO:0000256" key="5">
    <source>
        <dbReference type="ARBA" id="ARBA00022801"/>
    </source>
</evidence>
<evidence type="ECO:0000256" key="7">
    <source>
        <dbReference type="ARBA" id="ARBA00022912"/>
    </source>
</evidence>
<protein>
    <recommendedName>
        <fullName evidence="12">RNA polymerase II subunit B1 CTD phosphatase RPAP2 homolog</fullName>
        <ecNumber evidence="12">3.1.3.16</ecNumber>
    </recommendedName>
</protein>
<dbReference type="GO" id="GO:0005634">
    <property type="term" value="C:nucleus"/>
    <property type="evidence" value="ECO:0007669"/>
    <property type="project" value="UniProtKB-SubCell"/>
</dbReference>
<comment type="caution">
    <text evidence="15">The sequence shown here is derived from an EMBL/GenBank/DDBJ whole genome shotgun (WGS) entry which is preliminary data.</text>
</comment>
<dbReference type="InterPro" id="IPR038534">
    <property type="entry name" value="Rtr1/RPAP2_sf"/>
</dbReference>
<keyword evidence="16" id="KW-1185">Reference proteome</keyword>
<evidence type="ECO:0000256" key="2">
    <source>
        <dbReference type="ARBA" id="ARBA00005676"/>
    </source>
</evidence>